<sequence>MTAEQYLEKVLPSRSVNTSTIEGWTMGWLLDTGSLALAFVAGLLAPAAGNAVNAFVNSRLGRSERRRDQADARSRQAAEACYEELAKLVDLIPAYAAVDRRTSSSRASDADYEALKMRRREHNASIATLEAHTVLLRPAVRTEMEALLSIIRYAYDLPFRSNPGTQIDQGWHPDSARSIAVNLVQHARDVLATHLTDAPLPTRPDAVQEYALAVEDRNEDLGDYFSDHIEEDDKAVQDWRSRHGLPPMRRPLSQYRN</sequence>
<comment type="caution">
    <text evidence="2">The sequence shown here is derived from an EMBL/GenBank/DDBJ whole genome shotgun (WGS) entry which is preliminary data.</text>
</comment>
<gene>
    <name evidence="2" type="ORF">K1X13_05365</name>
</gene>
<keyword evidence="1" id="KW-1133">Transmembrane helix</keyword>
<keyword evidence="1" id="KW-0812">Transmembrane</keyword>
<dbReference type="Proteomes" id="UP000754710">
    <property type="component" value="Unassembled WGS sequence"/>
</dbReference>
<proteinExistence type="predicted"/>
<accession>A0ABS7RIA4</accession>
<reference evidence="2 3" key="1">
    <citation type="submission" date="2021-08" db="EMBL/GenBank/DDBJ databases">
        <title>Nocardioides bacterium WL0053 sp. nov., isolated from the sediment.</title>
        <authorList>
            <person name="Wang L."/>
            <person name="Zhang D."/>
            <person name="Zhang A."/>
        </authorList>
    </citation>
    <scope>NUCLEOTIDE SEQUENCE [LARGE SCALE GENOMIC DNA]</scope>
    <source>
        <strain evidence="2 3">WL0053</strain>
    </source>
</reference>
<keyword evidence="1" id="KW-0472">Membrane</keyword>
<evidence type="ECO:0000256" key="1">
    <source>
        <dbReference type="SAM" id="Phobius"/>
    </source>
</evidence>
<evidence type="ECO:0000313" key="2">
    <source>
        <dbReference type="EMBL" id="MBY9074247.1"/>
    </source>
</evidence>
<dbReference type="RefSeq" id="WP_221023949.1">
    <property type="nucleotide sequence ID" value="NZ_JAIEZQ010000001.1"/>
</dbReference>
<organism evidence="2 3">
    <name type="scientific">Nocardioides jiangsuensis</name>
    <dbReference type="NCBI Taxonomy" id="2866161"/>
    <lineage>
        <taxon>Bacteria</taxon>
        <taxon>Bacillati</taxon>
        <taxon>Actinomycetota</taxon>
        <taxon>Actinomycetes</taxon>
        <taxon>Propionibacteriales</taxon>
        <taxon>Nocardioidaceae</taxon>
        <taxon>Nocardioides</taxon>
    </lineage>
</organism>
<name>A0ABS7RIA4_9ACTN</name>
<dbReference type="EMBL" id="JAIEZQ010000001">
    <property type="protein sequence ID" value="MBY9074247.1"/>
    <property type="molecule type" value="Genomic_DNA"/>
</dbReference>
<evidence type="ECO:0000313" key="3">
    <source>
        <dbReference type="Proteomes" id="UP000754710"/>
    </source>
</evidence>
<feature type="transmembrane region" description="Helical" evidence="1">
    <location>
        <begin position="35"/>
        <end position="56"/>
    </location>
</feature>
<protein>
    <submittedName>
        <fullName evidence="2">Uncharacterized protein</fullName>
    </submittedName>
</protein>
<keyword evidence="3" id="KW-1185">Reference proteome</keyword>